<protein>
    <submittedName>
        <fullName evidence="1">Uncharacterized protein</fullName>
    </submittedName>
</protein>
<comment type="caution">
    <text evidence="1">The sequence shown here is derived from an EMBL/GenBank/DDBJ whole genome shotgun (WGS) entry which is preliminary data.</text>
</comment>
<proteinExistence type="predicted"/>
<gene>
    <name evidence="1" type="ORF">LPJ66_006554</name>
</gene>
<keyword evidence="2" id="KW-1185">Reference proteome</keyword>
<name>A0ACC1IC34_9FUNG</name>
<organism evidence="1 2">
    <name type="scientific">Kickxella alabastrina</name>
    <dbReference type="NCBI Taxonomy" id="61397"/>
    <lineage>
        <taxon>Eukaryota</taxon>
        <taxon>Fungi</taxon>
        <taxon>Fungi incertae sedis</taxon>
        <taxon>Zoopagomycota</taxon>
        <taxon>Kickxellomycotina</taxon>
        <taxon>Kickxellomycetes</taxon>
        <taxon>Kickxellales</taxon>
        <taxon>Kickxellaceae</taxon>
        <taxon>Kickxella</taxon>
    </lineage>
</organism>
<reference evidence="1" key="1">
    <citation type="submission" date="2022-07" db="EMBL/GenBank/DDBJ databases">
        <title>Phylogenomic reconstructions and comparative analyses of Kickxellomycotina fungi.</title>
        <authorList>
            <person name="Reynolds N.K."/>
            <person name="Stajich J.E."/>
            <person name="Barry K."/>
            <person name="Grigoriev I.V."/>
            <person name="Crous P."/>
            <person name="Smith M.E."/>
        </authorList>
    </citation>
    <scope>NUCLEOTIDE SEQUENCE</scope>
    <source>
        <strain evidence="1">Benny 63K</strain>
    </source>
</reference>
<dbReference type="Proteomes" id="UP001150581">
    <property type="component" value="Unassembled WGS sequence"/>
</dbReference>
<evidence type="ECO:0000313" key="2">
    <source>
        <dbReference type="Proteomes" id="UP001150581"/>
    </source>
</evidence>
<accession>A0ACC1IC34</accession>
<sequence>MSVGGWGRALRILAQQHRLSHGRGRGISSHSRPNDDVREAVDSVVRLANDRKVSVAEIWGAYDRLRMRRLVQYLPFEAWEELLKTCQRATEPQNGPAASGSAANGSAAAKTRRFPMRSREGEPSAFAREFAGRSAQFWTAAMARRRALLMLGDMQGAARTKHYNIVLDVVSRDSAASADDLAALHSDMRMRGVGEDTVTFNTLLNGCRRLHAWQRFGDTAAHMRERDAWGVTLMDATTWGTLVQGYADNADWPAVDRCLAEIEAAAAAERPAFAHTAQLWATVVNAYATRGMVAQMLAARATAQGLGLALNAHVFAPIFAALHRWRRRLARAGRSTRPAVEAALAEVGAMRAAEARPNVVMLTSIVLTVGLGGSAPSATQAALCEELMACADDADAHAALLNVAGQAGGRDDVRALWVQMGATVAAPLAAPLVTPRTLAAYINALAACGDHGGAAAAFYDHTQAAALHGATQAAPPKPAKGPPAKRPPAKRHALVRPDAAVFEAAIRALARADRHRACVRLVREMAALGVAPTALAVRHALLPPARRQPRYTRAWSLPLAVARELWDAVAASRRAAWMQQREAGAQPVVVNDIAAQLIRVAAVARNVAFGEDVLAALRREAAHFGADALARLPPDLQCAPNVRVYTAVVTLYANDADLRGIARTWADMLHAGVAPNLFTYTSLVVGLHKVALRKRWRVAQEAGERSDAGDADQPRAEQPATTTQDDMIAHIEDWLFSDRALPDAALPELFLSDVPPGVDLPLSTLLLRYHALRIRDAAASSNNASSISDGDADGGADGGADGDADADADANQQASAAADQQASAIADDNLHRAMRVCQAVERAGLAPDHRFHAALADLFDAHGDHSGADLVRCHMDAKHRPGQPFGS</sequence>
<evidence type="ECO:0000313" key="1">
    <source>
        <dbReference type="EMBL" id="KAJ1892084.1"/>
    </source>
</evidence>
<dbReference type="EMBL" id="JANBPG010001052">
    <property type="protein sequence ID" value="KAJ1892084.1"/>
    <property type="molecule type" value="Genomic_DNA"/>
</dbReference>